<evidence type="ECO:0000256" key="2">
    <source>
        <dbReference type="ARBA" id="ARBA00022603"/>
    </source>
</evidence>
<dbReference type="PROSITE" id="PS51332">
    <property type="entry name" value="B12_BINDING"/>
    <property type="match status" value="1"/>
</dbReference>
<dbReference type="PANTHER" id="PTHR43409">
    <property type="entry name" value="ANAEROBIC MAGNESIUM-PROTOPORPHYRIN IX MONOMETHYL ESTER CYCLASE-RELATED"/>
    <property type="match status" value="1"/>
</dbReference>
<dbReference type="Pfam" id="PF02310">
    <property type="entry name" value="B12-binding"/>
    <property type="match status" value="1"/>
</dbReference>
<dbReference type="InterPro" id="IPR006638">
    <property type="entry name" value="Elp3/MiaA/NifB-like_rSAM"/>
</dbReference>
<keyword evidence="6" id="KW-0408">Iron</keyword>
<gene>
    <name evidence="10" type="ORF">OZSIB_0652</name>
</gene>
<evidence type="ECO:0000313" key="10">
    <source>
        <dbReference type="EMBL" id="RCK81518.1"/>
    </source>
</evidence>
<dbReference type="SUPFAM" id="SSF102114">
    <property type="entry name" value="Radical SAM enzymes"/>
    <property type="match status" value="1"/>
</dbReference>
<organism evidence="10 11">
    <name type="scientific">Candidatus Ozemobacter sibiricus</name>
    <dbReference type="NCBI Taxonomy" id="2268124"/>
    <lineage>
        <taxon>Bacteria</taxon>
        <taxon>Candidatus Ozemobacteria</taxon>
        <taxon>Candidatus Ozemobacterales</taxon>
        <taxon>Candidatus Ozemobacteraceae</taxon>
        <taxon>Candidatus Ozemobacter</taxon>
    </lineage>
</organism>
<dbReference type="Pfam" id="PF04055">
    <property type="entry name" value="Radical_SAM"/>
    <property type="match status" value="1"/>
</dbReference>
<feature type="domain" description="Radical SAM core" evidence="9">
    <location>
        <begin position="190"/>
        <end position="421"/>
    </location>
</feature>
<dbReference type="InterPro" id="IPR051198">
    <property type="entry name" value="BchE-like"/>
</dbReference>
<dbReference type="Gene3D" id="3.40.50.280">
    <property type="entry name" value="Cobalamin-binding domain"/>
    <property type="match status" value="1"/>
</dbReference>
<dbReference type="SFLD" id="SFLDG01123">
    <property type="entry name" value="methyltransferase_(Class_B)"/>
    <property type="match status" value="1"/>
</dbReference>
<dbReference type="Gene3D" id="3.80.30.20">
    <property type="entry name" value="tm_1862 like domain"/>
    <property type="match status" value="1"/>
</dbReference>
<name>A0A367ZTQ4_9BACT</name>
<dbReference type="GO" id="GO:0031419">
    <property type="term" value="F:cobalamin binding"/>
    <property type="evidence" value="ECO:0007669"/>
    <property type="project" value="InterPro"/>
</dbReference>
<dbReference type="GO" id="GO:0046872">
    <property type="term" value="F:metal ion binding"/>
    <property type="evidence" value="ECO:0007669"/>
    <property type="project" value="UniProtKB-KW"/>
</dbReference>
<evidence type="ECO:0000256" key="5">
    <source>
        <dbReference type="ARBA" id="ARBA00022723"/>
    </source>
</evidence>
<dbReference type="PANTHER" id="PTHR43409:SF7">
    <property type="entry name" value="BLL1977 PROTEIN"/>
    <property type="match status" value="1"/>
</dbReference>
<sequence>MHVLLVIPPRPRLTILPAPDIGVAYVAQAARQAGVVVEVLDAHLEGFDTEQTIQAITRRRPDVVGFKCLTMDHDEVQRVARGVKRAHPSSVVVAGGPHPSALPDLVLVEGAIDALLIGEGEPGIQALLNCLKAGTSMARLLAAEPRVPGLVCRRDGEILRTPPGLVEDLDGLGFPAWDLFPLARYPVLPGSGGRFLPVLTSRGCPCSCRFCASPRLHGRVLRWRSIEGVIAEIRWLVDRFELQTVSIFDDNFAANPDHAIRFCRAFRAARLPVPFDVPQGLRLDTLSDAVADELAMAGCRLIGLGLESGVQKSLDRMGKGLRVDQIEARVRRVKQRTGIPLNGFFILGFPHETIRDVWQTIRFALRLPLDYAAFTLFTPFPGTPIFDDMVAAGYFHPHQLPWSNLVLDRPVFAHPKISQITLKRLQTLAYLLFYLHPRRWRFFHRIFWQEASFLSYARRFLSIAGC</sequence>
<feature type="domain" description="B12-binding" evidence="8">
    <location>
        <begin position="1"/>
        <end position="138"/>
    </location>
</feature>
<dbReference type="SUPFAM" id="SSF52242">
    <property type="entry name" value="Cobalamin (vitamin B12)-binding domain"/>
    <property type="match status" value="1"/>
</dbReference>
<evidence type="ECO:0000313" key="11">
    <source>
        <dbReference type="Proteomes" id="UP000252355"/>
    </source>
</evidence>
<dbReference type="InterPro" id="IPR034466">
    <property type="entry name" value="Methyltransferase_Class_B"/>
</dbReference>
<dbReference type="Proteomes" id="UP000252355">
    <property type="component" value="Unassembled WGS sequence"/>
</dbReference>
<evidence type="ECO:0000259" key="9">
    <source>
        <dbReference type="PROSITE" id="PS51918"/>
    </source>
</evidence>
<dbReference type="GO" id="GO:0051539">
    <property type="term" value="F:4 iron, 4 sulfur cluster binding"/>
    <property type="evidence" value="ECO:0007669"/>
    <property type="project" value="UniProtKB-KW"/>
</dbReference>
<keyword evidence="3" id="KW-0808">Transferase</keyword>
<keyword evidence="7" id="KW-0411">Iron-sulfur</keyword>
<comment type="cofactor">
    <cofactor evidence="1">
        <name>[4Fe-4S] cluster</name>
        <dbReference type="ChEBI" id="CHEBI:49883"/>
    </cofactor>
</comment>
<evidence type="ECO:0000259" key="8">
    <source>
        <dbReference type="PROSITE" id="PS51332"/>
    </source>
</evidence>
<keyword evidence="2" id="KW-0489">Methyltransferase</keyword>
<dbReference type="EMBL" id="QOQW01000001">
    <property type="protein sequence ID" value="RCK81518.1"/>
    <property type="molecule type" value="Genomic_DNA"/>
</dbReference>
<dbReference type="CDD" id="cd02068">
    <property type="entry name" value="radical_SAM_B12_BD"/>
    <property type="match status" value="1"/>
</dbReference>
<dbReference type="SFLD" id="SFLDG01082">
    <property type="entry name" value="B12-binding_domain_containing"/>
    <property type="match status" value="1"/>
</dbReference>
<dbReference type="InterPro" id="IPR023404">
    <property type="entry name" value="rSAM_horseshoe"/>
</dbReference>
<dbReference type="SMART" id="SM00729">
    <property type="entry name" value="Elp3"/>
    <property type="match status" value="1"/>
</dbReference>
<dbReference type="PROSITE" id="PS51918">
    <property type="entry name" value="RADICAL_SAM"/>
    <property type="match status" value="1"/>
</dbReference>
<evidence type="ECO:0000256" key="3">
    <source>
        <dbReference type="ARBA" id="ARBA00022679"/>
    </source>
</evidence>
<evidence type="ECO:0000256" key="6">
    <source>
        <dbReference type="ARBA" id="ARBA00023004"/>
    </source>
</evidence>
<comment type="caution">
    <text evidence="10">The sequence shown here is derived from an EMBL/GenBank/DDBJ whole genome shotgun (WGS) entry which is preliminary data.</text>
</comment>
<evidence type="ECO:0000256" key="4">
    <source>
        <dbReference type="ARBA" id="ARBA00022691"/>
    </source>
</evidence>
<proteinExistence type="predicted"/>
<keyword evidence="5" id="KW-0479">Metal-binding</keyword>
<protein>
    <submittedName>
        <fullName evidence="10">Radical SAM domain protein</fullName>
    </submittedName>
</protein>
<accession>A0A367ZTQ4</accession>
<dbReference type="InterPro" id="IPR007197">
    <property type="entry name" value="rSAM"/>
</dbReference>
<dbReference type="InterPro" id="IPR006158">
    <property type="entry name" value="Cobalamin-bd"/>
</dbReference>
<dbReference type="GO" id="GO:0003824">
    <property type="term" value="F:catalytic activity"/>
    <property type="evidence" value="ECO:0007669"/>
    <property type="project" value="InterPro"/>
</dbReference>
<dbReference type="SFLD" id="SFLDS00029">
    <property type="entry name" value="Radical_SAM"/>
    <property type="match status" value="1"/>
</dbReference>
<keyword evidence="4" id="KW-0949">S-adenosyl-L-methionine</keyword>
<evidence type="ECO:0000256" key="1">
    <source>
        <dbReference type="ARBA" id="ARBA00001966"/>
    </source>
</evidence>
<dbReference type="InterPro" id="IPR036724">
    <property type="entry name" value="Cobalamin-bd_sf"/>
</dbReference>
<dbReference type="InterPro" id="IPR058240">
    <property type="entry name" value="rSAM_sf"/>
</dbReference>
<dbReference type="AlphaFoldDB" id="A0A367ZTQ4"/>
<evidence type="ECO:0000256" key="7">
    <source>
        <dbReference type="ARBA" id="ARBA00023014"/>
    </source>
</evidence>
<dbReference type="GO" id="GO:0005829">
    <property type="term" value="C:cytosol"/>
    <property type="evidence" value="ECO:0007669"/>
    <property type="project" value="TreeGrafter"/>
</dbReference>
<reference evidence="10 11" key="1">
    <citation type="submission" date="2018-05" db="EMBL/GenBank/DDBJ databases">
        <title>A metagenomic window into the 2 km-deep terrestrial subsurface aquifer revealed taxonomically and functionally diverse microbial community comprising novel uncultured bacterial lineages.</title>
        <authorList>
            <person name="Kadnikov V.V."/>
            <person name="Mardanov A.V."/>
            <person name="Beletsky A.V."/>
            <person name="Banks D."/>
            <person name="Pimenov N.V."/>
            <person name="Frank Y.A."/>
            <person name="Karnachuk O.V."/>
            <person name="Ravin N.V."/>
        </authorList>
    </citation>
    <scope>NUCLEOTIDE SEQUENCE [LARGE SCALE GENOMIC DNA]</scope>
    <source>
        <strain evidence="10">BY5</strain>
    </source>
</reference>